<feature type="domain" description="ABC-2 type transporter transmembrane" evidence="6">
    <location>
        <begin position="14"/>
        <end position="210"/>
    </location>
</feature>
<dbReference type="Pfam" id="PF01061">
    <property type="entry name" value="ABC2_membrane"/>
    <property type="match status" value="1"/>
</dbReference>
<dbReference type="STRING" id="1618.IV36_GL000261"/>
<organism evidence="7 8">
    <name type="scientific">Liquorilactobacillus mali</name>
    <dbReference type="NCBI Taxonomy" id="1618"/>
    <lineage>
        <taxon>Bacteria</taxon>
        <taxon>Bacillati</taxon>
        <taxon>Bacillota</taxon>
        <taxon>Bacilli</taxon>
        <taxon>Lactobacillales</taxon>
        <taxon>Lactobacillaceae</taxon>
        <taxon>Liquorilactobacillus</taxon>
    </lineage>
</organism>
<dbReference type="PIRSF" id="PIRSF006648">
    <property type="entry name" value="DrrB"/>
    <property type="match status" value="1"/>
</dbReference>
<evidence type="ECO:0000313" key="7">
    <source>
        <dbReference type="EMBL" id="KRN29992.1"/>
    </source>
</evidence>
<keyword evidence="3 5" id="KW-1133">Transmembrane helix</keyword>
<accession>A0A0R2FNB6</accession>
<feature type="transmembrane region" description="Helical" evidence="5">
    <location>
        <begin position="54"/>
        <end position="77"/>
    </location>
</feature>
<feature type="transmembrane region" description="Helical" evidence="5">
    <location>
        <begin position="222"/>
        <end position="241"/>
    </location>
</feature>
<comment type="caution">
    <text evidence="7">The sequence shown here is derived from an EMBL/GenBank/DDBJ whole genome shotgun (WGS) entry which is preliminary data.</text>
</comment>
<feature type="transmembrane region" description="Helical" evidence="5">
    <location>
        <begin position="165"/>
        <end position="186"/>
    </location>
</feature>
<evidence type="ECO:0000256" key="5">
    <source>
        <dbReference type="SAM" id="Phobius"/>
    </source>
</evidence>
<feature type="transmembrane region" description="Helical" evidence="5">
    <location>
        <begin position="21"/>
        <end position="42"/>
    </location>
</feature>
<dbReference type="InterPro" id="IPR013525">
    <property type="entry name" value="ABC2_TM"/>
</dbReference>
<dbReference type="PATRIC" id="fig|1618.3.peg.261"/>
<proteinExistence type="predicted"/>
<dbReference type="GO" id="GO:0140359">
    <property type="term" value="F:ABC-type transporter activity"/>
    <property type="evidence" value="ECO:0007669"/>
    <property type="project" value="InterPro"/>
</dbReference>
<keyword evidence="2 5" id="KW-0812">Transmembrane</keyword>
<dbReference type="InterPro" id="IPR052902">
    <property type="entry name" value="ABC-2_transporter"/>
</dbReference>
<evidence type="ECO:0000256" key="2">
    <source>
        <dbReference type="ARBA" id="ARBA00022692"/>
    </source>
</evidence>
<evidence type="ECO:0000256" key="1">
    <source>
        <dbReference type="ARBA" id="ARBA00004141"/>
    </source>
</evidence>
<sequence>MIKIMKQLKFDALRLVIRNKSFLFFTLLMPAGFYLLFTKVMVVGSNPEMHQFYMTYMGSMTIYSGVIGAIFGVATILKNDRDKGLILLLQMTPSGSKNYYISIYTITMLLNLCAVMVLGVLARIFNNIDLSLKQYFMILLIVLVGQVPMLLLGTMMSYFKTQETLSVACNLVVFPLSIVSGLWWPISTMPSWLQGIGKVMPTYFANNLLGKAMLHDQLDLEGFYGIITWIVLMGCMTILVIKIQQKKGLRNSEA</sequence>
<protein>
    <submittedName>
        <fullName evidence="7">Multidrug ABC superfamily ATP binding cassette transporter, permease protein</fullName>
    </submittedName>
</protein>
<evidence type="ECO:0000313" key="8">
    <source>
        <dbReference type="Proteomes" id="UP000051727"/>
    </source>
</evidence>
<dbReference type="OrthoDB" id="63188at2"/>
<reference evidence="7 8" key="1">
    <citation type="journal article" date="2015" name="Genome Announc.">
        <title>Expanding the biotechnology potential of lactobacilli through comparative genomics of 213 strains and associated genera.</title>
        <authorList>
            <person name="Sun Z."/>
            <person name="Harris H.M."/>
            <person name="McCann A."/>
            <person name="Guo C."/>
            <person name="Argimon S."/>
            <person name="Zhang W."/>
            <person name="Yang X."/>
            <person name="Jeffery I.B."/>
            <person name="Cooney J.C."/>
            <person name="Kagawa T.F."/>
            <person name="Liu W."/>
            <person name="Song Y."/>
            <person name="Salvetti E."/>
            <person name="Wrobel A."/>
            <person name="Rasinkangas P."/>
            <person name="Parkhill J."/>
            <person name="Rea M.C."/>
            <person name="O'Sullivan O."/>
            <person name="Ritari J."/>
            <person name="Douillard F.P."/>
            <person name="Paul Ross R."/>
            <person name="Yang R."/>
            <person name="Briner A.E."/>
            <person name="Felis G.E."/>
            <person name="de Vos W.M."/>
            <person name="Barrangou R."/>
            <person name="Klaenhammer T.R."/>
            <person name="Caufield P.W."/>
            <person name="Cui Y."/>
            <person name="Zhang H."/>
            <person name="O'Toole P.W."/>
        </authorList>
    </citation>
    <scope>NUCLEOTIDE SEQUENCE [LARGE SCALE GENOMIC DNA]</scope>
    <source>
        <strain evidence="7 8">ATCC 27304</strain>
    </source>
</reference>
<feature type="transmembrane region" description="Helical" evidence="5">
    <location>
        <begin position="98"/>
        <end position="122"/>
    </location>
</feature>
<evidence type="ECO:0000256" key="4">
    <source>
        <dbReference type="ARBA" id="ARBA00023136"/>
    </source>
</evidence>
<dbReference type="PANTHER" id="PTHR43027">
    <property type="entry name" value="DOXORUBICIN RESISTANCE ABC TRANSPORTER PERMEASE PROTEIN DRRC-RELATED"/>
    <property type="match status" value="1"/>
</dbReference>
<name>A0A0R2FNB6_9LACO</name>
<dbReference type="PANTHER" id="PTHR43027:SF2">
    <property type="entry name" value="TRANSPORT PERMEASE PROTEIN"/>
    <property type="match status" value="1"/>
</dbReference>
<gene>
    <name evidence="7" type="ORF">IV36_GL000261</name>
</gene>
<comment type="subcellular location">
    <subcellularLocation>
        <location evidence="1">Membrane</location>
        <topology evidence="1">Multi-pass membrane protein</topology>
    </subcellularLocation>
</comment>
<dbReference type="Proteomes" id="UP000051727">
    <property type="component" value="Unassembled WGS sequence"/>
</dbReference>
<dbReference type="InterPro" id="IPR000412">
    <property type="entry name" value="ABC_2_transport"/>
</dbReference>
<dbReference type="AlphaFoldDB" id="A0A0R2FNB6"/>
<evidence type="ECO:0000259" key="6">
    <source>
        <dbReference type="Pfam" id="PF01061"/>
    </source>
</evidence>
<dbReference type="RefSeq" id="WP_056991299.1">
    <property type="nucleotide sequence ID" value="NZ_JATAAJ010000002.1"/>
</dbReference>
<evidence type="ECO:0000256" key="3">
    <source>
        <dbReference type="ARBA" id="ARBA00022989"/>
    </source>
</evidence>
<feature type="transmembrane region" description="Helical" evidence="5">
    <location>
        <begin position="134"/>
        <end position="153"/>
    </location>
</feature>
<keyword evidence="4 5" id="KW-0472">Membrane</keyword>
<dbReference type="GO" id="GO:0043190">
    <property type="term" value="C:ATP-binding cassette (ABC) transporter complex"/>
    <property type="evidence" value="ECO:0007669"/>
    <property type="project" value="InterPro"/>
</dbReference>
<dbReference type="EMBL" id="JQAR01000010">
    <property type="protein sequence ID" value="KRN29992.1"/>
    <property type="molecule type" value="Genomic_DNA"/>
</dbReference>